<name>A0A7S0BUH7_9STRA</name>
<proteinExistence type="predicted"/>
<evidence type="ECO:0008006" key="2">
    <source>
        <dbReference type="Google" id="ProtNLM"/>
    </source>
</evidence>
<gene>
    <name evidence="1" type="ORF">PINE0816_LOCUS102</name>
</gene>
<accession>A0A7S0BUH7</accession>
<dbReference type="EMBL" id="HBEL01000207">
    <property type="protein sequence ID" value="CAD8404002.1"/>
    <property type="molecule type" value="Transcribed_RNA"/>
</dbReference>
<reference evidence="1" key="1">
    <citation type="submission" date="2021-01" db="EMBL/GenBank/DDBJ databases">
        <authorList>
            <person name="Corre E."/>
            <person name="Pelletier E."/>
            <person name="Niang G."/>
            <person name="Scheremetjew M."/>
            <person name="Finn R."/>
            <person name="Kale V."/>
            <person name="Holt S."/>
            <person name="Cochrane G."/>
            <person name="Meng A."/>
            <person name="Brown T."/>
            <person name="Cohen L."/>
        </authorList>
    </citation>
    <scope>NUCLEOTIDE SEQUENCE</scope>
    <source>
        <strain evidence="1">CCAP1064/1</strain>
    </source>
</reference>
<organism evidence="1">
    <name type="scientific">Proboscia inermis</name>
    <dbReference type="NCBI Taxonomy" id="420281"/>
    <lineage>
        <taxon>Eukaryota</taxon>
        <taxon>Sar</taxon>
        <taxon>Stramenopiles</taxon>
        <taxon>Ochrophyta</taxon>
        <taxon>Bacillariophyta</taxon>
        <taxon>Coscinodiscophyceae</taxon>
        <taxon>Rhizosoleniophycidae</taxon>
        <taxon>Rhizosoleniales</taxon>
        <taxon>Rhizosoleniaceae</taxon>
        <taxon>Proboscia</taxon>
    </lineage>
</organism>
<evidence type="ECO:0000313" key="1">
    <source>
        <dbReference type="EMBL" id="CAD8404002.1"/>
    </source>
</evidence>
<dbReference type="AlphaFoldDB" id="A0A7S0BUH7"/>
<protein>
    <recommendedName>
        <fullName evidence="2">Rab3GAP regulatory subunit C-terminal domain-containing protein</fullName>
    </recommendedName>
</protein>
<sequence length="950" mass="107176">MLKQILSSDSSIMQRSTPEDVYDILEQMTSLVDLGVALDVLGKSTHLEEEMGAEGSTFHSHVLELCQFRLEEARPHDASDDGSSSMISSVSSGDCVKTNKFEEKLVIHERIVAAYDVLHRYESASYSDDEEDDIEEETDNEINDLSERTAPRTPWAVEAMAWIDTYEKVSGCSVDANLRLTPDQRRSMNRKGLGLSFSTFFKACMPKEIAPNHYGDHRKHDADALYIFLTDSTRSRIPILEHIFSPLLKDIFVFKVVNSVFDCLGIREEYAVLQKYFGEWFMTLPANAAAKASLFGLWCPILRWLQEMITSILDEEDKKRTNDVMSDLALSSSEKKVDNTRSLLSGDARLDTLRTFCEKAADLPRAFLLAAVCREAVLIATRQKEAKSYGMVLCREAVEPWNVLLRKIRVCLLVDLRLRKVLIEPLPITVANVEEGGIFSIFSWIARDELMVSHQQNEIVALEDACRSSRQAFHPSCSFGDAASKYKLLQDFCMESALKTISHTTSKRTNNRKEDRGPLLLYLSPFNCPLELAAHRALILSAEWGETPASLHLLEDAVRAMCALDDTLCEGSNLDVKSRSISNVVCSEIFQTRIRPVYRALLFGFDDVDELSEDIMYPLCHDPEWVRGLGKIASEVMALMERSCSDIVIKSNLMKKSGDDTNNDVESLAPKNDAWINPNLDSIGAWPVVKDDPVIKNLISRSKKIEASALAQHRSIICALLLHFDVELLSPSIPHFNTVFLQDSMSFEVNVSPSYLEHRTKFLKCIISKKARDTDQQILDHITYGEINVLCGSWDISVCDVKSMFLLEMYRLEKDALVDEFVSTCSTNSINVVTFISGGLDIACVRFTILLETFERTKKLRSIIGLLDADTCEWVKDRARKVLLDEQEREFYDKIYSESSSNQIPSLLGIQQLLTKFLQMGTSLQLKTSIERARAISKMSTVLLQAIEDS</sequence>